<evidence type="ECO:0000256" key="8">
    <source>
        <dbReference type="ARBA" id="ARBA00071327"/>
    </source>
</evidence>
<dbReference type="GO" id="GO:0060544">
    <property type="term" value="P:regulation of necroptotic process"/>
    <property type="evidence" value="ECO:0007669"/>
    <property type="project" value="UniProtKB-ARBA"/>
</dbReference>
<evidence type="ECO:0000256" key="5">
    <source>
        <dbReference type="ARBA" id="ARBA00038142"/>
    </source>
</evidence>
<dbReference type="InterPro" id="IPR048839">
    <property type="entry name" value="SPATA2_PUB-like"/>
</dbReference>
<evidence type="ECO:0000256" key="1">
    <source>
        <dbReference type="ARBA" id="ARBA00004123"/>
    </source>
</evidence>
<evidence type="ECO:0000256" key="3">
    <source>
        <dbReference type="ARBA" id="ARBA00022490"/>
    </source>
</evidence>
<dbReference type="Pfam" id="PF21388">
    <property type="entry name" value="SPATA2_PUB-like"/>
    <property type="match status" value="1"/>
</dbReference>
<dbReference type="Proteomes" id="UP000189705">
    <property type="component" value="Unplaced"/>
</dbReference>
<dbReference type="GO" id="GO:0010803">
    <property type="term" value="P:regulation of tumor necrosis factor-mediated signaling pathway"/>
    <property type="evidence" value="ECO:0007669"/>
    <property type="project" value="TreeGrafter"/>
</dbReference>
<dbReference type="AlphaFoldDB" id="A0A1U7RPV2"/>
<sequence>MDTKYKDDLFRKYVQFHESKLNASDKQRPINDEYLRVAASALLCLPKIDPYYRFRLIKFYEMAENSLRSLKSSSLHSLHSAFSMLETVGINLFLYPWKKEFKTIKTYTGPFVYYVKSTLIEEDVRQILNYMGYIQELGTAYKLREQVDAIQVKMVSFELFLAKVECEQLLEIHLQVKDKGYLELDIVNERKNSSEDVRSCSEAMKRRAECKENLNTSMARMVLQKSASERASPKDYFKPKVTKPSKSVDTYDSYWESKKPPLMSSLSLRKEPILVDAEDDIKDEIIRPSPSLLAMSSSLHGCSDDFLTTSSHPNGMLRTNVAYSSYFSPQDDLDLYTDPDARSVLNFKRQEAPKPDVWVIRNDVNPIYHKRTHLAKETASFKCQNCGLSCGSSVCQKCDNLFNTRQEYPAVKQSSYSIKAVPSDGLSPASALREKTQYTPQTQSQERAAQLSSKSKSSGTLRCGFCNRLGAANTCTFCSKVSCDACLNAYFYDPCCRKSELHKFMPNNQLTYKSAQMPHLVYR</sequence>
<evidence type="ECO:0000256" key="4">
    <source>
        <dbReference type="ARBA" id="ARBA00023242"/>
    </source>
</evidence>
<evidence type="ECO:0000256" key="2">
    <source>
        <dbReference type="ARBA" id="ARBA00004496"/>
    </source>
</evidence>
<comment type="subunit">
    <text evidence="7">Interacts (via the PIM motif) with RNF31/HOIP (via the PUB domain); the interaction is direct. Interacts (via the PUB domain) with CYLD; the interaction is direct.</text>
</comment>
<gene>
    <name evidence="12 13 14 15" type="primary">SPATA2</name>
</gene>
<dbReference type="eggNOG" id="ENOG502QQYQ">
    <property type="taxonomic scope" value="Eukaryota"/>
</dbReference>
<dbReference type="RefSeq" id="XP_025053158.1">
    <property type="nucleotide sequence ID" value="XM_025197373.1"/>
</dbReference>
<dbReference type="KEGG" id="asn:102370455"/>
<comment type="similarity">
    <text evidence="5">Belongs to the SPATA2 family.</text>
</comment>
<dbReference type="GO" id="GO:0005634">
    <property type="term" value="C:nucleus"/>
    <property type="evidence" value="ECO:0007669"/>
    <property type="project" value="UniProtKB-SubCell"/>
</dbReference>
<comment type="subcellular location">
    <subcellularLocation>
        <location evidence="2">Cytoplasm</location>
    </subcellularLocation>
    <subcellularLocation>
        <location evidence="1">Nucleus</location>
    </subcellularLocation>
</comment>
<dbReference type="STRING" id="38654.A0A1U7RPV2"/>
<evidence type="ECO:0000313" key="12">
    <source>
        <dbReference type="RefSeq" id="XP_006018212.1"/>
    </source>
</evidence>
<dbReference type="RefSeq" id="XP_006018213.1">
    <property type="nucleotide sequence ID" value="XM_006018151.3"/>
</dbReference>
<dbReference type="Gene3D" id="1.20.58.2190">
    <property type="match status" value="1"/>
</dbReference>
<evidence type="ECO:0000313" key="13">
    <source>
        <dbReference type="RefSeq" id="XP_006018213.1"/>
    </source>
</evidence>
<dbReference type="GO" id="GO:0070536">
    <property type="term" value="P:protein K63-linked deubiquitination"/>
    <property type="evidence" value="ECO:0007669"/>
    <property type="project" value="TreeGrafter"/>
</dbReference>
<proteinExistence type="inferred from homology"/>
<dbReference type="PANTHER" id="PTHR15326:SF8">
    <property type="entry name" value="SPERMATOGENESIS-ASSOCIATED PROTEIN 2"/>
    <property type="match status" value="1"/>
</dbReference>
<dbReference type="GO" id="GO:1990108">
    <property type="term" value="P:protein linear deubiquitination"/>
    <property type="evidence" value="ECO:0007669"/>
    <property type="project" value="TreeGrafter"/>
</dbReference>
<dbReference type="GO" id="GO:0005737">
    <property type="term" value="C:cytoplasm"/>
    <property type="evidence" value="ECO:0007669"/>
    <property type="project" value="UniProtKB-SubCell"/>
</dbReference>
<comment type="function">
    <text evidence="6">Bridging factor that mediates the recruitment of CYLD to the LUBAC complex, thereby regulating TNF-alpha-induced necroptosis. Acts as a direct binding intermediate that bridges RNF31/HOIP, the catalytic subunit of the LUBAC complex, and the deubiquitinase (CYLD), thereby recruiting CYLD to the TNF-R1 signaling complex (TNF-RSC). Required to activate the 'Met-1'- (linear) and 'Lys-63'-linked deubiquitinase activities of CYLD. Controls the kinase activity of RIPK1 and TNF-alpha-induced necroptosis by promoting 'Met-1'-linked deubiquitination of RIPK1 by CYLD.</text>
</comment>
<dbReference type="FunFam" id="1.20.58.2190:FF:000002">
    <property type="entry name" value="spermatogenesis-associated protein 2"/>
    <property type="match status" value="1"/>
</dbReference>
<evidence type="ECO:0000256" key="6">
    <source>
        <dbReference type="ARBA" id="ARBA00056625"/>
    </source>
</evidence>
<keyword evidence="4" id="KW-0539">Nucleus</keyword>
<reference evidence="12 13" key="1">
    <citation type="submission" date="2022-04" db="UniProtKB">
        <authorList>
            <consortium name="RefSeq"/>
        </authorList>
    </citation>
    <scope>IDENTIFICATION</scope>
</reference>
<evidence type="ECO:0000256" key="7">
    <source>
        <dbReference type="ARBA" id="ARBA00063825"/>
    </source>
</evidence>
<dbReference type="GeneID" id="102370455"/>
<evidence type="ECO:0000259" key="10">
    <source>
        <dbReference type="Pfam" id="PF21388"/>
    </source>
</evidence>
<evidence type="ECO:0000313" key="15">
    <source>
        <dbReference type="RefSeq" id="XP_025053158.1"/>
    </source>
</evidence>
<name>A0A1U7RPV2_ALLSI</name>
<keyword evidence="3" id="KW-0963">Cytoplasm</keyword>
<dbReference type="CTD" id="9825"/>
<protein>
    <recommendedName>
        <fullName evidence="8">Spermatogenesis-associated protein 2</fullName>
    </recommendedName>
</protein>
<keyword evidence="11" id="KW-1185">Reference proteome</keyword>
<accession>A0A1U7RPV2</accession>
<organism evidence="12">
    <name type="scientific">Alligator sinensis</name>
    <name type="common">Chinese alligator</name>
    <dbReference type="NCBI Taxonomy" id="38654"/>
    <lineage>
        <taxon>Eukaryota</taxon>
        <taxon>Metazoa</taxon>
        <taxon>Chordata</taxon>
        <taxon>Craniata</taxon>
        <taxon>Vertebrata</taxon>
        <taxon>Euteleostomi</taxon>
        <taxon>Archelosauria</taxon>
        <taxon>Archosauria</taxon>
        <taxon>Crocodylia</taxon>
        <taxon>Alligatoridae</taxon>
        <taxon>Alligatorinae</taxon>
        <taxon>Alligator</taxon>
    </lineage>
</organism>
<dbReference type="RefSeq" id="XP_014372666.1">
    <property type="nucleotide sequence ID" value="XM_014517180.2"/>
</dbReference>
<feature type="region of interest" description="Disordered" evidence="9">
    <location>
        <begin position="438"/>
        <end position="459"/>
    </location>
</feature>
<dbReference type="PANTHER" id="PTHR15326">
    <property type="entry name" value="SPERMATOGENESIS-ASSOCIATED PROTEIN 2/TAMOZHENNIC"/>
    <property type="match status" value="1"/>
</dbReference>
<dbReference type="RefSeq" id="XP_006018212.1">
    <property type="nucleotide sequence ID" value="XM_006018150.3"/>
</dbReference>
<evidence type="ECO:0000313" key="14">
    <source>
        <dbReference type="RefSeq" id="XP_014372666.1"/>
    </source>
</evidence>
<feature type="domain" description="Spermatogenesis-associated protein 2 PUB-like" evidence="10">
    <location>
        <begin position="9"/>
        <end position="200"/>
    </location>
</feature>
<evidence type="ECO:0000313" key="11">
    <source>
        <dbReference type="Proteomes" id="UP000189705"/>
    </source>
</evidence>
<evidence type="ECO:0000256" key="9">
    <source>
        <dbReference type="SAM" id="MobiDB-lite"/>
    </source>
</evidence>